<dbReference type="AlphaFoldDB" id="A0A335GA45"/>
<dbReference type="GeneID" id="67513453"/>
<organism evidence="2 3">
    <name type="scientific">Acinetobacter baumannii</name>
    <dbReference type="NCBI Taxonomy" id="470"/>
    <lineage>
        <taxon>Bacteria</taxon>
        <taxon>Pseudomonadati</taxon>
        <taxon>Pseudomonadota</taxon>
        <taxon>Gammaproteobacteria</taxon>
        <taxon>Moraxellales</taxon>
        <taxon>Moraxellaceae</taxon>
        <taxon>Acinetobacter</taxon>
        <taxon>Acinetobacter calcoaceticus/baumannii complex</taxon>
    </lineage>
</organism>
<reference evidence="1 4" key="1">
    <citation type="journal article" date="2017" name="Ann. Clin. Microbiol. Antimicrob.">
        <title>New eight genes identified at the clinical multidrug-resistant Acinetobacter baumannii DMS06669 strain in a Vietnam hospital.</title>
        <authorList>
            <person name="Si-Tuan N."/>
            <person name="Ngoc H.M."/>
            <person name="Hang P.T.T."/>
            <person name="Nguyen C."/>
            <person name="Van P.H."/>
            <person name="Huong N.T."/>
        </authorList>
    </citation>
    <scope>NUCLEOTIDE SEQUENCE [LARGE SCALE GENOMIC DNA]</scope>
    <source>
        <strain evidence="1 4">DMS06669</strain>
    </source>
</reference>
<protein>
    <submittedName>
        <fullName evidence="2">Uncharacterized protein</fullName>
    </submittedName>
</protein>
<evidence type="ECO:0000313" key="2">
    <source>
        <dbReference type="EMBL" id="SST31672.1"/>
    </source>
</evidence>
<dbReference type="Proteomes" id="UP000480763">
    <property type="component" value="Unassembled WGS sequence"/>
</dbReference>
<sequence length="101" mass="11690">MNETNANPSTLTVTFYCLFADDFQLNIELVDTNQVQGLQDAWLKAFEQYCPNNVPKMQKQLKRKLGSIYNFDDLSNIVMRFINTNGKRDEIRLTTNYAMVG</sequence>
<evidence type="ECO:0000313" key="3">
    <source>
        <dbReference type="Proteomes" id="UP000252694"/>
    </source>
</evidence>
<reference evidence="2 3" key="2">
    <citation type="submission" date="2018-07" db="EMBL/GenBank/DDBJ databases">
        <authorList>
            <consortium name="Pathogen Informatics"/>
        </authorList>
    </citation>
    <scope>NUCLEOTIDE SEQUENCE [LARGE SCALE GENOMIC DNA]</scope>
    <source>
        <strain evidence="2 3">4300STDY7045823</strain>
    </source>
</reference>
<dbReference type="EMBL" id="UFMQ01000031">
    <property type="protein sequence ID" value="SST31672.1"/>
    <property type="molecule type" value="Genomic_DNA"/>
</dbReference>
<evidence type="ECO:0000313" key="4">
    <source>
        <dbReference type="Proteomes" id="UP000480763"/>
    </source>
</evidence>
<dbReference type="EMBL" id="WWCH01000015">
    <property type="protein sequence ID" value="MYM80296.1"/>
    <property type="molecule type" value="Genomic_DNA"/>
</dbReference>
<reference evidence="1" key="3">
    <citation type="submission" date="2019-12" db="EMBL/GenBank/DDBJ databases">
        <authorList>
            <person name="Nguyen S.-T."/>
        </authorList>
    </citation>
    <scope>NUCLEOTIDE SEQUENCE</scope>
    <source>
        <strain evidence="1">DMS06669</strain>
    </source>
</reference>
<dbReference type="Proteomes" id="UP000252694">
    <property type="component" value="Unassembled WGS sequence"/>
</dbReference>
<name>A0A335GA45_ACIBA</name>
<dbReference type="RefSeq" id="WP_044102306.1">
    <property type="nucleotide sequence ID" value="NZ_JAWXYJ010000051.1"/>
</dbReference>
<accession>A0A335GA45</accession>
<gene>
    <name evidence="1" type="ORF">GSE42_20515</name>
    <name evidence="2" type="ORF">SAMEA104305318_03783</name>
</gene>
<evidence type="ECO:0000313" key="1">
    <source>
        <dbReference type="EMBL" id="MYM80296.1"/>
    </source>
</evidence>
<proteinExistence type="predicted"/>